<feature type="transmembrane region" description="Helical" evidence="1">
    <location>
        <begin position="53"/>
        <end position="72"/>
    </location>
</feature>
<proteinExistence type="predicted"/>
<comment type="caution">
    <text evidence="2">The sequence shown here is derived from an EMBL/GenBank/DDBJ whole genome shotgun (WGS) entry which is preliminary data.</text>
</comment>
<dbReference type="EMBL" id="JAENGY010000720">
    <property type="protein sequence ID" value="KAG6957592.1"/>
    <property type="molecule type" value="Genomic_DNA"/>
</dbReference>
<name>A0A8J5J4Z9_9STRA</name>
<keyword evidence="1" id="KW-1133">Transmembrane helix</keyword>
<feature type="transmembrane region" description="Helical" evidence="1">
    <location>
        <begin position="84"/>
        <end position="108"/>
    </location>
</feature>
<protein>
    <recommendedName>
        <fullName evidence="4">Amino acid transporter transmembrane domain-containing protein</fullName>
    </recommendedName>
</protein>
<sequence>MGNCLIVSCVFLVLGGTLLDGLYPGAFSTTTWSILMAFLVLPVCIVPTLKEGAGVAFAGCMGTLVADIMYGMRGHPTAPAPALNFSQVVGAFGNLALAYGAGIVIPALQR</sequence>
<evidence type="ECO:0008006" key="4">
    <source>
        <dbReference type="Google" id="ProtNLM"/>
    </source>
</evidence>
<dbReference type="AlphaFoldDB" id="A0A8J5J4Z9"/>
<reference evidence="2" key="1">
    <citation type="submission" date="2021-01" db="EMBL/GenBank/DDBJ databases">
        <title>Phytophthora aleatoria, a newly-described species from Pinus radiata is distinct from Phytophthora cactorum isolates based on comparative genomics.</title>
        <authorList>
            <person name="Mcdougal R."/>
            <person name="Panda P."/>
            <person name="Williams N."/>
            <person name="Studholme D.J."/>
        </authorList>
    </citation>
    <scope>NUCLEOTIDE SEQUENCE</scope>
    <source>
        <strain evidence="2">NZFS 4037</strain>
    </source>
</reference>
<evidence type="ECO:0000313" key="2">
    <source>
        <dbReference type="EMBL" id="KAG6957592.1"/>
    </source>
</evidence>
<keyword evidence="1" id="KW-0472">Membrane</keyword>
<feature type="transmembrane region" description="Helical" evidence="1">
    <location>
        <begin position="29"/>
        <end position="46"/>
    </location>
</feature>
<evidence type="ECO:0000256" key="1">
    <source>
        <dbReference type="SAM" id="Phobius"/>
    </source>
</evidence>
<accession>A0A8J5J4Z9</accession>
<dbReference type="Proteomes" id="UP000709295">
    <property type="component" value="Unassembled WGS sequence"/>
</dbReference>
<keyword evidence="1" id="KW-0812">Transmembrane</keyword>
<gene>
    <name evidence="2" type="ORF">JG688_00010898</name>
</gene>
<evidence type="ECO:0000313" key="3">
    <source>
        <dbReference type="Proteomes" id="UP000709295"/>
    </source>
</evidence>
<keyword evidence="3" id="KW-1185">Reference proteome</keyword>
<organism evidence="2 3">
    <name type="scientific">Phytophthora aleatoria</name>
    <dbReference type="NCBI Taxonomy" id="2496075"/>
    <lineage>
        <taxon>Eukaryota</taxon>
        <taxon>Sar</taxon>
        <taxon>Stramenopiles</taxon>
        <taxon>Oomycota</taxon>
        <taxon>Peronosporomycetes</taxon>
        <taxon>Peronosporales</taxon>
        <taxon>Peronosporaceae</taxon>
        <taxon>Phytophthora</taxon>
    </lineage>
</organism>